<organism evidence="1 2">
    <name type="scientific">Corynebacterium breve</name>
    <dbReference type="NCBI Taxonomy" id="3049799"/>
    <lineage>
        <taxon>Bacteria</taxon>
        <taxon>Bacillati</taxon>
        <taxon>Actinomycetota</taxon>
        <taxon>Actinomycetes</taxon>
        <taxon>Mycobacteriales</taxon>
        <taxon>Corynebacteriaceae</taxon>
        <taxon>Corynebacterium</taxon>
    </lineage>
</organism>
<reference evidence="1 2" key="1">
    <citation type="submission" date="2023-05" db="EMBL/GenBank/DDBJ databases">
        <title>Corynebacterium suedekumii sp. nov. and Corynebacterium breve sp. nov. isolated from raw cow's milk.</title>
        <authorList>
            <person name="Baer M.K."/>
            <person name="Mehl L."/>
            <person name="Hellmuth R."/>
            <person name="Marke G."/>
            <person name="Lipski A."/>
        </authorList>
    </citation>
    <scope>NUCLEOTIDE SEQUENCE [LARGE SCALE GENOMIC DNA]</scope>
    <source>
        <strain evidence="1 2">R4</strain>
    </source>
</reference>
<sequence length="100" mass="10587">MGQVEYRDVSFGIALERPLDVGCSLEVYLYGSDFGPVDGLTNVEIPNGGSAWCATEAGLLVRAFGYLVGQVVGVELGDGTHDAVHQHATRCLVDVFRGGD</sequence>
<protein>
    <submittedName>
        <fullName evidence="1">Uncharacterized protein</fullName>
    </submittedName>
</protein>
<evidence type="ECO:0000313" key="1">
    <source>
        <dbReference type="EMBL" id="WIM68701.1"/>
    </source>
</evidence>
<keyword evidence="2" id="KW-1185">Reference proteome</keyword>
<name>A0ABY8VGB1_9CORY</name>
<dbReference type="EMBL" id="CP126969">
    <property type="protein sequence ID" value="WIM68701.1"/>
    <property type="molecule type" value="Genomic_DNA"/>
</dbReference>
<gene>
    <name evidence="1" type="ORF">QP027_04760</name>
</gene>
<accession>A0ABY8VGB1</accession>
<proteinExistence type="predicted"/>
<dbReference type="Proteomes" id="UP001225598">
    <property type="component" value="Chromosome"/>
</dbReference>
<evidence type="ECO:0000313" key="2">
    <source>
        <dbReference type="Proteomes" id="UP001225598"/>
    </source>
</evidence>